<dbReference type="SUPFAM" id="SSF46689">
    <property type="entry name" value="Homeodomain-like"/>
    <property type="match status" value="1"/>
</dbReference>
<dbReference type="InterPro" id="IPR009057">
    <property type="entry name" value="Homeodomain-like_sf"/>
</dbReference>
<dbReference type="InterPro" id="IPR002514">
    <property type="entry name" value="Transposase_8"/>
</dbReference>
<dbReference type="EMBL" id="JAIFZM010000010">
    <property type="protein sequence ID" value="MCG3420038.1"/>
    <property type="molecule type" value="Genomic_DNA"/>
</dbReference>
<sequence>MVQHYDKELKLYAVKMVVEDGKKIAEVARELDLVPQTVQKWVVKYKEELEGDFVGSGNRSPKDKEEYEKDKRIHALEEEVAILKKAKGIFAKNRSSLRLYRAS</sequence>
<name>A0AAW5B5V9_9BACI</name>
<reference evidence="1 2" key="1">
    <citation type="journal article" date="2022" name="Evol. Bioinform. Online">
        <title>Draft Genome Sequence of Oceanobacillus jordanicus Strain GSFE11, a Halotolerant Plant Growth-Promoting Bacterial Endophyte Isolated From the Jordan Valley.</title>
        <authorList>
            <person name="Alhindi T."/>
            <person name="Albdaiwi R."/>
        </authorList>
    </citation>
    <scope>NUCLEOTIDE SEQUENCE [LARGE SCALE GENOMIC DNA]</scope>
    <source>
        <strain evidence="1 2">GSFE11</strain>
    </source>
</reference>
<dbReference type="AlphaFoldDB" id="A0AAW5B5V9"/>
<dbReference type="GO" id="GO:0003677">
    <property type="term" value="F:DNA binding"/>
    <property type="evidence" value="ECO:0007669"/>
    <property type="project" value="InterPro"/>
</dbReference>
<proteinExistence type="predicted"/>
<organism evidence="1 2">
    <name type="scientific">Oceanobacillus jordanicus</name>
    <dbReference type="NCBI Taxonomy" id="2867266"/>
    <lineage>
        <taxon>Bacteria</taxon>
        <taxon>Bacillati</taxon>
        <taxon>Bacillota</taxon>
        <taxon>Bacilli</taxon>
        <taxon>Bacillales</taxon>
        <taxon>Bacillaceae</taxon>
        <taxon>Oceanobacillus</taxon>
    </lineage>
</organism>
<accession>A0AAW5B5V9</accession>
<protein>
    <submittedName>
        <fullName evidence="1">Transposase</fullName>
    </submittedName>
</protein>
<dbReference type="GO" id="GO:0004803">
    <property type="term" value="F:transposase activity"/>
    <property type="evidence" value="ECO:0007669"/>
    <property type="project" value="InterPro"/>
</dbReference>
<evidence type="ECO:0000313" key="1">
    <source>
        <dbReference type="EMBL" id="MCG3420038.1"/>
    </source>
</evidence>
<gene>
    <name evidence="1" type="ORF">K3T81_12835</name>
</gene>
<dbReference type="GO" id="GO:0006313">
    <property type="term" value="P:DNA transposition"/>
    <property type="evidence" value="ECO:0007669"/>
    <property type="project" value="InterPro"/>
</dbReference>
<dbReference type="Pfam" id="PF01527">
    <property type="entry name" value="HTH_Tnp_1"/>
    <property type="match status" value="1"/>
</dbReference>
<dbReference type="Proteomes" id="UP001199631">
    <property type="component" value="Unassembled WGS sequence"/>
</dbReference>
<keyword evidence="2" id="KW-1185">Reference proteome</keyword>
<dbReference type="Gene3D" id="1.10.10.60">
    <property type="entry name" value="Homeodomain-like"/>
    <property type="match status" value="1"/>
</dbReference>
<comment type="caution">
    <text evidence="1">The sequence shown here is derived from an EMBL/GenBank/DDBJ whole genome shotgun (WGS) entry which is preliminary data.</text>
</comment>
<evidence type="ECO:0000313" key="2">
    <source>
        <dbReference type="Proteomes" id="UP001199631"/>
    </source>
</evidence>